<dbReference type="EMBL" id="JACICB010000027">
    <property type="protein sequence ID" value="MBB3709271.1"/>
    <property type="molecule type" value="Genomic_DNA"/>
</dbReference>
<protein>
    <submittedName>
        <fullName evidence="2">Ketosteroid isomerase-like protein</fullName>
    </submittedName>
    <submittedName>
        <fullName evidence="3">Steroid delta-isomerase-like uncharacterized protein</fullName>
    </submittedName>
</protein>
<feature type="chain" id="PRO_5042132247" evidence="1">
    <location>
        <begin position="28"/>
        <end position="164"/>
    </location>
</feature>
<reference evidence="3 5" key="2">
    <citation type="submission" date="2020-08" db="EMBL/GenBank/DDBJ databases">
        <title>Genomic Encyclopedia of Type Strains, Phase IV (KMG-IV): sequencing the most valuable type-strain genomes for metagenomic binning, comparative biology and taxonomic classification.</title>
        <authorList>
            <person name="Goeker M."/>
        </authorList>
    </citation>
    <scope>NUCLEOTIDE SEQUENCE [LARGE SCALE GENOMIC DNA]</scope>
    <source>
        <strain evidence="3 5">DSM 10368</strain>
    </source>
</reference>
<dbReference type="InterPro" id="IPR006311">
    <property type="entry name" value="TAT_signal"/>
</dbReference>
<dbReference type="Pfam" id="PF07366">
    <property type="entry name" value="SnoaL"/>
    <property type="match status" value="1"/>
</dbReference>
<dbReference type="EMBL" id="CP015005">
    <property type="protein sequence ID" value="AMS40912.1"/>
    <property type="molecule type" value="Genomic_DNA"/>
</dbReference>
<gene>
    <name evidence="2" type="ORF">AA2016_1982</name>
    <name evidence="3" type="ORF">FHS67_005620</name>
</gene>
<dbReference type="Gene3D" id="3.10.450.50">
    <property type="match status" value="1"/>
</dbReference>
<name>A0AAC8YM61_AMIAI</name>
<dbReference type="PANTHER" id="PTHR38436:SF1">
    <property type="entry name" value="ESTER CYCLASE"/>
    <property type="match status" value="1"/>
</dbReference>
<dbReference type="PROSITE" id="PS51318">
    <property type="entry name" value="TAT"/>
    <property type="match status" value="1"/>
</dbReference>
<dbReference type="Proteomes" id="UP000577697">
    <property type="component" value="Unassembled WGS sequence"/>
</dbReference>
<evidence type="ECO:0000313" key="2">
    <source>
        <dbReference type="EMBL" id="AMS40912.1"/>
    </source>
</evidence>
<evidence type="ECO:0000256" key="1">
    <source>
        <dbReference type="SAM" id="SignalP"/>
    </source>
</evidence>
<organism evidence="2 4">
    <name type="scientific">Aminobacter aminovorans</name>
    <name type="common">Chelatobacter heintzii</name>
    <dbReference type="NCBI Taxonomy" id="83263"/>
    <lineage>
        <taxon>Bacteria</taxon>
        <taxon>Pseudomonadati</taxon>
        <taxon>Pseudomonadota</taxon>
        <taxon>Alphaproteobacteria</taxon>
        <taxon>Hyphomicrobiales</taxon>
        <taxon>Phyllobacteriaceae</taxon>
        <taxon>Aminobacter</taxon>
    </lineage>
</organism>
<feature type="signal peptide" evidence="1">
    <location>
        <begin position="1"/>
        <end position="27"/>
    </location>
</feature>
<dbReference type="SUPFAM" id="SSF54427">
    <property type="entry name" value="NTF2-like"/>
    <property type="match status" value="1"/>
</dbReference>
<keyword evidence="1" id="KW-0732">Signal</keyword>
<evidence type="ECO:0000313" key="3">
    <source>
        <dbReference type="EMBL" id="MBB3709271.1"/>
    </source>
</evidence>
<evidence type="ECO:0000313" key="4">
    <source>
        <dbReference type="Proteomes" id="UP000075755"/>
    </source>
</evidence>
<dbReference type="RefSeq" id="WP_067958257.1">
    <property type="nucleotide sequence ID" value="NZ_CP015005.1"/>
</dbReference>
<keyword evidence="2" id="KW-0413">Isomerase</keyword>
<reference evidence="2 4" key="1">
    <citation type="submission" date="2016-03" db="EMBL/GenBank/DDBJ databases">
        <title>Complete genome of Aminobacter aminovorans KCTC 2477.</title>
        <authorList>
            <person name="Kim K.M."/>
        </authorList>
    </citation>
    <scope>NUCLEOTIDE SEQUENCE [LARGE SCALE GENOMIC DNA]</scope>
    <source>
        <strain evidence="2 4">KCTC 2477</strain>
    </source>
</reference>
<dbReference type="KEGG" id="aak:AA2016_1982"/>
<keyword evidence="5" id="KW-1185">Reference proteome</keyword>
<proteinExistence type="predicted"/>
<dbReference type="InterPro" id="IPR032710">
    <property type="entry name" value="NTF2-like_dom_sf"/>
</dbReference>
<dbReference type="GO" id="GO:0016853">
    <property type="term" value="F:isomerase activity"/>
    <property type="evidence" value="ECO:0007669"/>
    <property type="project" value="UniProtKB-KW"/>
</dbReference>
<dbReference type="Proteomes" id="UP000075755">
    <property type="component" value="Chromosome"/>
</dbReference>
<dbReference type="PANTHER" id="PTHR38436">
    <property type="entry name" value="POLYKETIDE CYCLASE SNOAL-LIKE DOMAIN"/>
    <property type="match status" value="1"/>
</dbReference>
<dbReference type="GO" id="GO:0030638">
    <property type="term" value="P:polyketide metabolic process"/>
    <property type="evidence" value="ECO:0007669"/>
    <property type="project" value="InterPro"/>
</dbReference>
<sequence>MHRRQFLASAAIAAFLATAPAIGPALAQDTPQAVVDAYLAAWNAHDSAKAAEHFADNVVYYDASVGKPVEGKEAAKTGVIDNFLKAVPDAVWTMKGKPVVQDDRVSFEWEFSGTNTGDWADGTKATGKKFAFTGASMFSVKDGKIASQSDYYDALGFYKQLGLM</sequence>
<dbReference type="InterPro" id="IPR009959">
    <property type="entry name" value="Cyclase_SnoaL-like"/>
</dbReference>
<accession>A0AAC8YM61</accession>
<dbReference type="AlphaFoldDB" id="A0AAC8YM61"/>
<evidence type="ECO:0000313" key="5">
    <source>
        <dbReference type="Proteomes" id="UP000577697"/>
    </source>
</evidence>